<dbReference type="SMART" id="SM00354">
    <property type="entry name" value="HTH_LACI"/>
    <property type="match status" value="1"/>
</dbReference>
<dbReference type="Gene3D" id="3.40.50.2300">
    <property type="match status" value="2"/>
</dbReference>
<evidence type="ECO:0000313" key="5">
    <source>
        <dbReference type="EMBL" id="GAO42649.1"/>
    </source>
</evidence>
<dbReference type="CDD" id="cd06267">
    <property type="entry name" value="PBP1_LacI_sugar_binding-like"/>
    <property type="match status" value="1"/>
</dbReference>
<name>A0A0E9MYI2_9BACT</name>
<protein>
    <submittedName>
        <fullName evidence="5">Putative LacI family transcriptional regulator</fullName>
    </submittedName>
</protein>
<evidence type="ECO:0000256" key="3">
    <source>
        <dbReference type="ARBA" id="ARBA00023163"/>
    </source>
</evidence>
<dbReference type="GO" id="GO:0003700">
    <property type="term" value="F:DNA-binding transcription factor activity"/>
    <property type="evidence" value="ECO:0007669"/>
    <property type="project" value="TreeGrafter"/>
</dbReference>
<dbReference type="RefSeq" id="WP_046368295.1">
    <property type="nucleotide sequence ID" value="NZ_BBWV01000001.1"/>
</dbReference>
<evidence type="ECO:0000313" key="6">
    <source>
        <dbReference type="Proteomes" id="UP000033121"/>
    </source>
</evidence>
<reference evidence="5 6" key="1">
    <citation type="submission" date="2015-04" db="EMBL/GenBank/DDBJ databases">
        <title>Whole genome shotgun sequence of Flavihumibacter petaseus NBRC 106054.</title>
        <authorList>
            <person name="Miyazawa S."/>
            <person name="Hosoyama A."/>
            <person name="Hashimoto M."/>
            <person name="Noguchi M."/>
            <person name="Tsuchikane K."/>
            <person name="Ohji S."/>
            <person name="Yamazoe A."/>
            <person name="Ichikawa N."/>
            <person name="Kimura A."/>
            <person name="Fujita N."/>
        </authorList>
    </citation>
    <scope>NUCLEOTIDE SEQUENCE [LARGE SCALE GENOMIC DNA]</scope>
    <source>
        <strain evidence="5 6">NBRC 106054</strain>
    </source>
</reference>
<dbReference type="AlphaFoldDB" id="A0A0E9MYI2"/>
<dbReference type="Pfam" id="PF13377">
    <property type="entry name" value="Peripla_BP_3"/>
    <property type="match status" value="1"/>
</dbReference>
<dbReference type="InterPro" id="IPR000843">
    <property type="entry name" value="HTH_LacI"/>
</dbReference>
<dbReference type="GO" id="GO:0000976">
    <property type="term" value="F:transcription cis-regulatory region binding"/>
    <property type="evidence" value="ECO:0007669"/>
    <property type="project" value="TreeGrafter"/>
</dbReference>
<feature type="domain" description="HTH lacI-type" evidence="4">
    <location>
        <begin position="5"/>
        <end position="59"/>
    </location>
</feature>
<organism evidence="5 6">
    <name type="scientific">Flavihumibacter petaseus NBRC 106054</name>
    <dbReference type="NCBI Taxonomy" id="1220578"/>
    <lineage>
        <taxon>Bacteria</taxon>
        <taxon>Pseudomonadati</taxon>
        <taxon>Bacteroidota</taxon>
        <taxon>Chitinophagia</taxon>
        <taxon>Chitinophagales</taxon>
        <taxon>Chitinophagaceae</taxon>
        <taxon>Flavihumibacter</taxon>
    </lineage>
</organism>
<dbReference type="CDD" id="cd01392">
    <property type="entry name" value="HTH_LacI"/>
    <property type="match status" value="1"/>
</dbReference>
<dbReference type="STRING" id="1220578.FPE01S_01_16640"/>
<dbReference type="SUPFAM" id="SSF47413">
    <property type="entry name" value="lambda repressor-like DNA-binding domains"/>
    <property type="match status" value="1"/>
</dbReference>
<comment type="caution">
    <text evidence="5">The sequence shown here is derived from an EMBL/GenBank/DDBJ whole genome shotgun (WGS) entry which is preliminary data.</text>
</comment>
<dbReference type="Proteomes" id="UP000033121">
    <property type="component" value="Unassembled WGS sequence"/>
</dbReference>
<dbReference type="InterPro" id="IPR010982">
    <property type="entry name" value="Lambda_DNA-bd_dom_sf"/>
</dbReference>
<dbReference type="InterPro" id="IPR046335">
    <property type="entry name" value="LacI/GalR-like_sensor"/>
</dbReference>
<evidence type="ECO:0000256" key="1">
    <source>
        <dbReference type="ARBA" id="ARBA00023015"/>
    </source>
</evidence>
<dbReference type="SUPFAM" id="SSF53822">
    <property type="entry name" value="Periplasmic binding protein-like I"/>
    <property type="match status" value="1"/>
</dbReference>
<evidence type="ECO:0000256" key="2">
    <source>
        <dbReference type="ARBA" id="ARBA00023125"/>
    </source>
</evidence>
<keyword evidence="3" id="KW-0804">Transcription</keyword>
<evidence type="ECO:0000259" key="4">
    <source>
        <dbReference type="PROSITE" id="PS50932"/>
    </source>
</evidence>
<keyword evidence="2" id="KW-0238">DNA-binding</keyword>
<sequence length="349" mass="38042">MSGEVTIYDIAEKLGLSAATVSRALKDNPAINSNTKKKIRAAAEAMGYRSNRFASNLRKRTTNTIGVVVPRLNSNFMSTAISAMEKMASDAGYSLIIVQSLESPAKEIANIRTLFNSRVDGLMAALSSEQETDIDFRILTDRGIPVVFFDQVPSGSSQPCIIIDNAQAAHAITMHLIGQGCKRIVHLTGNVKRFVYRERLSGYKMALLEAGIPFDEELVLHSDLTELSAPDIANRILEMDGRPDALFAANDMSAAACLTAFRERGLSIPGDIAVAGFNNDPISRLMQPNITTINYPAYQIGATAATYLLNHLTGKSSLQATNKVILHADLLVRESTMRLPHNDQLRSVF</sequence>
<dbReference type="Gene3D" id="1.10.260.40">
    <property type="entry name" value="lambda repressor-like DNA-binding domains"/>
    <property type="match status" value="1"/>
</dbReference>
<dbReference type="OrthoDB" id="9803256at2"/>
<accession>A0A0E9MYI2</accession>
<dbReference type="PANTHER" id="PTHR30146">
    <property type="entry name" value="LACI-RELATED TRANSCRIPTIONAL REPRESSOR"/>
    <property type="match status" value="1"/>
</dbReference>
<proteinExistence type="predicted"/>
<dbReference type="InterPro" id="IPR028082">
    <property type="entry name" value="Peripla_BP_I"/>
</dbReference>
<gene>
    <name evidence="5" type="primary">ccpA</name>
    <name evidence="5" type="ORF">FPE01S_01_16640</name>
</gene>
<keyword evidence="6" id="KW-1185">Reference proteome</keyword>
<dbReference type="EMBL" id="BBWV01000001">
    <property type="protein sequence ID" value="GAO42649.1"/>
    <property type="molecule type" value="Genomic_DNA"/>
</dbReference>
<dbReference type="PANTHER" id="PTHR30146:SF109">
    <property type="entry name" value="HTH-TYPE TRANSCRIPTIONAL REGULATOR GALS"/>
    <property type="match status" value="1"/>
</dbReference>
<dbReference type="Pfam" id="PF00356">
    <property type="entry name" value="LacI"/>
    <property type="match status" value="1"/>
</dbReference>
<keyword evidence="1" id="KW-0805">Transcription regulation</keyword>
<dbReference type="PROSITE" id="PS50932">
    <property type="entry name" value="HTH_LACI_2"/>
    <property type="match status" value="1"/>
</dbReference>